<comment type="similarity">
    <text evidence="1 2">Belongs to the cytochrome P450 family.</text>
</comment>
<dbReference type="PANTHER" id="PTHR46696:SF6">
    <property type="entry name" value="P450, PUTATIVE (EUROFUNG)-RELATED"/>
    <property type="match status" value="1"/>
</dbReference>
<dbReference type="Pfam" id="PF00067">
    <property type="entry name" value="p450"/>
    <property type="match status" value="1"/>
</dbReference>
<dbReference type="InterPro" id="IPR017972">
    <property type="entry name" value="Cyt_P450_CS"/>
</dbReference>
<evidence type="ECO:0000256" key="1">
    <source>
        <dbReference type="ARBA" id="ARBA00010617"/>
    </source>
</evidence>
<keyword evidence="2" id="KW-0408">Iron</keyword>
<keyword evidence="2" id="KW-0503">Monooxygenase</keyword>
<dbReference type="GO" id="GO:0016705">
    <property type="term" value="F:oxidoreductase activity, acting on paired donors, with incorporation or reduction of molecular oxygen"/>
    <property type="evidence" value="ECO:0007669"/>
    <property type="project" value="InterPro"/>
</dbReference>
<feature type="compositionally biased region" description="Pro residues" evidence="3">
    <location>
        <begin position="1"/>
        <end position="11"/>
    </location>
</feature>
<dbReference type="GO" id="GO:0005506">
    <property type="term" value="F:iron ion binding"/>
    <property type="evidence" value="ECO:0007669"/>
    <property type="project" value="InterPro"/>
</dbReference>
<evidence type="ECO:0000256" key="2">
    <source>
        <dbReference type="RuleBase" id="RU000461"/>
    </source>
</evidence>
<dbReference type="PRINTS" id="PR00359">
    <property type="entry name" value="BP450"/>
</dbReference>
<keyword evidence="2" id="KW-0349">Heme</keyword>
<evidence type="ECO:0000313" key="4">
    <source>
        <dbReference type="EMBL" id="ADU56359.1"/>
    </source>
</evidence>
<dbReference type="GO" id="GO:0004497">
    <property type="term" value="F:monooxygenase activity"/>
    <property type="evidence" value="ECO:0007669"/>
    <property type="project" value="UniProtKB-KW"/>
</dbReference>
<dbReference type="InterPro" id="IPR002397">
    <property type="entry name" value="Cyt_P450_B"/>
</dbReference>
<proteinExistence type="inferred from homology"/>
<keyword evidence="2" id="KW-0560">Oxidoreductase</keyword>
<dbReference type="InterPro" id="IPR036396">
    <property type="entry name" value="Cyt_P450_sf"/>
</dbReference>
<gene>
    <name evidence="4" type="ORF">Tcs_55098_006</name>
</gene>
<dbReference type="EMBL" id="HM116538">
    <property type="protein sequence ID" value="ADU56359.1"/>
    <property type="molecule type" value="Genomic_DNA"/>
</dbReference>
<organism evidence="4">
    <name type="scientific">Streptomyces tacrolimicus</name>
    <dbReference type="NCBI Taxonomy" id="330919"/>
    <lineage>
        <taxon>Bacteria</taxon>
        <taxon>Bacillati</taxon>
        <taxon>Actinomycetota</taxon>
        <taxon>Actinomycetes</taxon>
        <taxon>Kitasatosporales</taxon>
        <taxon>Streptomycetaceae</taxon>
        <taxon>Streptomyces</taxon>
    </lineage>
</organism>
<protein>
    <submittedName>
        <fullName evidence="4">Cytochrome P450</fullName>
    </submittedName>
</protein>
<feature type="region of interest" description="Disordered" evidence="3">
    <location>
        <begin position="1"/>
        <end position="31"/>
    </location>
</feature>
<name>E9KTK4_STRTA</name>
<dbReference type="Gene3D" id="1.10.630.10">
    <property type="entry name" value="Cytochrome P450"/>
    <property type="match status" value="1"/>
</dbReference>
<dbReference type="SUPFAM" id="SSF48264">
    <property type="entry name" value="Cytochrome P450"/>
    <property type="match status" value="1"/>
</dbReference>
<keyword evidence="2" id="KW-0479">Metal-binding</keyword>
<sequence>MTEGVPEPPPITRRETPVAGEAPRTDFDHHSAEYGRDPWAANIAMNTHCPVAYSSHHGGFYIVTGFDEVTDVARRPEVFSSAHEVPNTPGRPQGTVVPASSFRGLPLEIDPPEYLQWRRAMNEFFSPAAAKRLRPRIAQYARWCVDQHIESGEIDLVLDLSNPVPALITLDLVGLPLDDWRLYADVVHALAYTHPGTDEFDRVEAGFAQLIQTVRELIPKRRADPGEDLISFLTQLEIDGTKIPDEDIVAVCNAVIPGGVDTTTALLSNTFEFLDRSSGDRQRLIDAPETIPGTCDEFLRYFTPVVGAGRTAMRDDSVGGCPVKQGERVLVSWAAANLDAKVFPRPDTIDLDRDARRQAAFGIGAHRCIGRHIARMDFEVMVEEVLSRLPDYRLVEGAAQRYPTVGQVNGFVRMPARFTPGPRRGPAVSSAAELRALPV</sequence>
<dbReference type="GO" id="GO:0020037">
    <property type="term" value="F:heme binding"/>
    <property type="evidence" value="ECO:0007669"/>
    <property type="project" value="InterPro"/>
</dbReference>
<reference evidence="4" key="1">
    <citation type="journal article" date="2011" name="J. Am. Chem. Soc.">
        <title>Biosynthesis of the allylmalonyl-CoA extender unit for the FK506 polyketide synthase proceeds through a dedicated polyketide synthase and facilitates the mutasynthesis of analogues.</title>
        <authorList>
            <person name="Mo S."/>
            <person name="Kim D.H."/>
            <person name="Lee J.H."/>
            <person name="Park J.W."/>
            <person name="Basnet D.B."/>
            <person name="Ban Y.H."/>
            <person name="Yoo Y.J."/>
            <person name="Chen S.W."/>
            <person name="Park S.R."/>
            <person name="Choi E.A."/>
            <person name="Kim E."/>
            <person name="Jin Y.Y."/>
            <person name="Lee S.K."/>
            <person name="Park J.Y."/>
            <person name="Liu Y."/>
            <person name="Lee M.O."/>
            <person name="Lee K.S."/>
            <person name="Kim S.J."/>
            <person name="Kim D."/>
            <person name="Park B.C."/>
            <person name="Lee S.G."/>
            <person name="Kwon H.J."/>
            <person name="Suh J.W."/>
            <person name="Moore B.S."/>
            <person name="Lim S.K."/>
            <person name="Yoon Y.J."/>
        </authorList>
    </citation>
    <scope>NUCLEOTIDE SEQUENCE</scope>
    <source>
        <strain evidence="4">ATCC 55098</strain>
    </source>
</reference>
<accession>E9KTK4</accession>
<dbReference type="PANTHER" id="PTHR46696">
    <property type="entry name" value="P450, PUTATIVE (EUROFUNG)-RELATED"/>
    <property type="match status" value="1"/>
</dbReference>
<dbReference type="PROSITE" id="PS00086">
    <property type="entry name" value="CYTOCHROME_P450"/>
    <property type="match status" value="1"/>
</dbReference>
<dbReference type="InterPro" id="IPR001128">
    <property type="entry name" value="Cyt_P450"/>
</dbReference>
<evidence type="ECO:0000256" key="3">
    <source>
        <dbReference type="SAM" id="MobiDB-lite"/>
    </source>
</evidence>
<dbReference type="AlphaFoldDB" id="E9KTK4"/>